<gene>
    <name evidence="1" type="ORF">SAMN05216198_0365</name>
</gene>
<accession>A0A1H1LRI7</accession>
<name>A0A1H1LRI7_9GAMM</name>
<dbReference type="EMBL" id="LT629748">
    <property type="protein sequence ID" value="SDR77146.1"/>
    <property type="molecule type" value="Genomic_DNA"/>
</dbReference>
<evidence type="ECO:0000313" key="2">
    <source>
        <dbReference type="Proteomes" id="UP000243426"/>
    </source>
</evidence>
<sequence length="46" mass="4989">MLVSELEKNPERAMSTASISNRTPVFASFKGYLGTRLVSVVITSAE</sequence>
<keyword evidence="2" id="KW-1185">Reference proteome</keyword>
<organism evidence="1 2">
    <name type="scientific">Halopseudomonas litoralis</name>
    <dbReference type="NCBI Taxonomy" id="797277"/>
    <lineage>
        <taxon>Bacteria</taxon>
        <taxon>Pseudomonadati</taxon>
        <taxon>Pseudomonadota</taxon>
        <taxon>Gammaproteobacteria</taxon>
        <taxon>Pseudomonadales</taxon>
        <taxon>Pseudomonadaceae</taxon>
        <taxon>Halopseudomonas</taxon>
    </lineage>
</organism>
<proteinExistence type="predicted"/>
<protein>
    <submittedName>
        <fullName evidence="1">Uncharacterized protein</fullName>
    </submittedName>
</protein>
<dbReference type="Proteomes" id="UP000243426">
    <property type="component" value="Chromosome I"/>
</dbReference>
<evidence type="ECO:0000313" key="1">
    <source>
        <dbReference type="EMBL" id="SDR77146.1"/>
    </source>
</evidence>
<dbReference type="AlphaFoldDB" id="A0A1H1LRI7"/>
<reference evidence="2" key="1">
    <citation type="submission" date="2016-10" db="EMBL/GenBank/DDBJ databases">
        <authorList>
            <person name="Varghese N."/>
            <person name="Submissions S."/>
        </authorList>
    </citation>
    <scope>NUCLEOTIDE SEQUENCE [LARGE SCALE GENOMIC DNA]</scope>
    <source>
        <strain evidence="2">2SM5</strain>
    </source>
</reference>